<reference evidence="1" key="1">
    <citation type="submission" date="2018-02" db="EMBL/GenBank/DDBJ databases">
        <title>Rhizophora mucronata_Transcriptome.</title>
        <authorList>
            <person name="Meera S.P."/>
            <person name="Sreeshan A."/>
            <person name="Augustine A."/>
        </authorList>
    </citation>
    <scope>NUCLEOTIDE SEQUENCE</scope>
    <source>
        <tissue evidence="1">Leaf</tissue>
    </source>
</reference>
<proteinExistence type="predicted"/>
<organism evidence="1">
    <name type="scientific">Rhizophora mucronata</name>
    <name type="common">Asiatic mangrove</name>
    <dbReference type="NCBI Taxonomy" id="61149"/>
    <lineage>
        <taxon>Eukaryota</taxon>
        <taxon>Viridiplantae</taxon>
        <taxon>Streptophyta</taxon>
        <taxon>Embryophyta</taxon>
        <taxon>Tracheophyta</taxon>
        <taxon>Spermatophyta</taxon>
        <taxon>Magnoliopsida</taxon>
        <taxon>eudicotyledons</taxon>
        <taxon>Gunneridae</taxon>
        <taxon>Pentapetalae</taxon>
        <taxon>rosids</taxon>
        <taxon>fabids</taxon>
        <taxon>Malpighiales</taxon>
        <taxon>Rhizophoraceae</taxon>
        <taxon>Rhizophora</taxon>
    </lineage>
</organism>
<sequence>MIRPSLSNVSSTLTPLYVLQTIASIFSSPKYSERSLLRLSSSTFPSVATTPSTSLVNI</sequence>
<accession>A0A2P2QWD5</accession>
<name>A0A2P2QWD5_RHIMU</name>
<dbReference type="EMBL" id="GGEC01090697">
    <property type="protein sequence ID" value="MBX71181.1"/>
    <property type="molecule type" value="Transcribed_RNA"/>
</dbReference>
<dbReference type="AlphaFoldDB" id="A0A2P2QWD5"/>
<evidence type="ECO:0000313" key="1">
    <source>
        <dbReference type="EMBL" id="MBX71181.1"/>
    </source>
</evidence>
<protein>
    <submittedName>
        <fullName evidence="1">Uncharacterized protein MANES_17G027400</fullName>
    </submittedName>
</protein>